<evidence type="ECO:0000256" key="1">
    <source>
        <dbReference type="SAM" id="Phobius"/>
    </source>
</evidence>
<proteinExistence type="predicted"/>
<dbReference type="AlphaFoldDB" id="A0A1I5WFN2"/>
<name>A0A1I5WFN2_9RHOB</name>
<reference evidence="3" key="1">
    <citation type="submission" date="2016-10" db="EMBL/GenBank/DDBJ databases">
        <authorList>
            <person name="Varghese N."/>
            <person name="Submissions S."/>
        </authorList>
    </citation>
    <scope>NUCLEOTIDE SEQUENCE [LARGE SCALE GENOMIC DNA]</scope>
    <source>
        <strain evidence="3">JCM 10271</strain>
    </source>
</reference>
<sequence length="61" mass="6558">MRYALPLMILAGPAAAHPGPHLHPHDGASWLAVAGALAVIALAGKLMVARRRAETRKDRRR</sequence>
<dbReference type="STRING" id="93684.SAMN05421853_102320"/>
<organism evidence="2 3">
    <name type="scientific">Roseivivax halotolerans</name>
    <dbReference type="NCBI Taxonomy" id="93684"/>
    <lineage>
        <taxon>Bacteria</taxon>
        <taxon>Pseudomonadati</taxon>
        <taxon>Pseudomonadota</taxon>
        <taxon>Alphaproteobacteria</taxon>
        <taxon>Rhodobacterales</taxon>
        <taxon>Roseobacteraceae</taxon>
        <taxon>Roseivivax</taxon>
    </lineage>
</organism>
<keyword evidence="3" id="KW-1185">Reference proteome</keyword>
<accession>A0A1I5WFN2</accession>
<keyword evidence="1" id="KW-0812">Transmembrane</keyword>
<protein>
    <recommendedName>
        <fullName evidence="4">LPXTG-motif cell wall anchor domain-containing protein</fullName>
    </recommendedName>
</protein>
<feature type="transmembrane region" description="Helical" evidence="1">
    <location>
        <begin position="27"/>
        <end position="48"/>
    </location>
</feature>
<evidence type="ECO:0000313" key="3">
    <source>
        <dbReference type="Proteomes" id="UP000243106"/>
    </source>
</evidence>
<gene>
    <name evidence="2" type="ORF">SAMN05421853_102320</name>
</gene>
<dbReference type="RefSeq" id="WP_093009581.1">
    <property type="nucleotide sequence ID" value="NZ_FOXV01000002.1"/>
</dbReference>
<evidence type="ECO:0008006" key="4">
    <source>
        <dbReference type="Google" id="ProtNLM"/>
    </source>
</evidence>
<dbReference type="EMBL" id="FOXV01000002">
    <property type="protein sequence ID" value="SFQ18542.1"/>
    <property type="molecule type" value="Genomic_DNA"/>
</dbReference>
<dbReference type="Proteomes" id="UP000243106">
    <property type="component" value="Unassembled WGS sequence"/>
</dbReference>
<evidence type="ECO:0000313" key="2">
    <source>
        <dbReference type="EMBL" id="SFQ18542.1"/>
    </source>
</evidence>
<keyword evidence="1" id="KW-0472">Membrane</keyword>
<keyword evidence="1" id="KW-1133">Transmembrane helix</keyword>